<dbReference type="EMBL" id="FOPM01000024">
    <property type="protein sequence ID" value="SFH01520.1"/>
    <property type="molecule type" value="Genomic_DNA"/>
</dbReference>
<feature type="transmembrane region" description="Helical" evidence="9">
    <location>
        <begin position="259"/>
        <end position="280"/>
    </location>
</feature>
<keyword evidence="13" id="KW-1185">Reference proteome</keyword>
<gene>
    <name evidence="12" type="ORF">SAMN05192565_12411</name>
</gene>
<evidence type="ECO:0000259" key="11">
    <source>
        <dbReference type="Pfam" id="PF13193"/>
    </source>
</evidence>
<dbReference type="RefSeq" id="WP_091974326.1">
    <property type="nucleotide sequence ID" value="NZ_FOPM01000024.1"/>
</dbReference>
<evidence type="ECO:0000256" key="3">
    <source>
        <dbReference type="ARBA" id="ARBA00006432"/>
    </source>
</evidence>
<evidence type="ECO:0000313" key="13">
    <source>
        <dbReference type="Proteomes" id="UP000199229"/>
    </source>
</evidence>
<evidence type="ECO:0000256" key="2">
    <source>
        <dbReference type="ARBA" id="ARBA00005005"/>
    </source>
</evidence>
<dbReference type="GO" id="GO:0004467">
    <property type="term" value="F:long-chain fatty acid-CoA ligase activity"/>
    <property type="evidence" value="ECO:0007669"/>
    <property type="project" value="UniProtKB-EC"/>
</dbReference>
<accession>A0A1I2WJJ1</accession>
<keyword evidence="9" id="KW-1133">Transmembrane helix</keyword>
<dbReference type="Gene3D" id="3.40.50.12780">
    <property type="entry name" value="N-terminal domain of ligase-like"/>
    <property type="match status" value="1"/>
</dbReference>
<name>A0A1I2WJJ1_9HYPH</name>
<dbReference type="InterPro" id="IPR020845">
    <property type="entry name" value="AMP-binding_CS"/>
</dbReference>
<evidence type="ECO:0000256" key="8">
    <source>
        <dbReference type="ARBA" id="ARBA00042773"/>
    </source>
</evidence>
<comment type="subcellular location">
    <subcellularLocation>
        <location evidence="1">Membrane</location>
        <topology evidence="1">Peripheral membrane protein</topology>
    </subcellularLocation>
</comment>
<evidence type="ECO:0000256" key="6">
    <source>
        <dbReference type="ARBA" id="ARBA00026121"/>
    </source>
</evidence>
<dbReference type="InterPro" id="IPR045851">
    <property type="entry name" value="AMP-bd_C_sf"/>
</dbReference>
<evidence type="ECO:0000256" key="7">
    <source>
        <dbReference type="ARBA" id="ARBA00039545"/>
    </source>
</evidence>
<proteinExistence type="inferred from homology"/>
<dbReference type="Proteomes" id="UP000199229">
    <property type="component" value="Unassembled WGS sequence"/>
</dbReference>
<dbReference type="Pfam" id="PF00501">
    <property type="entry name" value="AMP-binding"/>
    <property type="match status" value="1"/>
</dbReference>
<dbReference type="OrthoDB" id="9803968at2"/>
<dbReference type="InterPro" id="IPR050237">
    <property type="entry name" value="ATP-dep_AMP-bd_enzyme"/>
</dbReference>
<dbReference type="SUPFAM" id="SSF56801">
    <property type="entry name" value="Acetyl-CoA synthetase-like"/>
    <property type="match status" value="1"/>
</dbReference>
<evidence type="ECO:0000256" key="5">
    <source>
        <dbReference type="ARBA" id="ARBA00023136"/>
    </source>
</evidence>
<dbReference type="PANTHER" id="PTHR43767">
    <property type="entry name" value="LONG-CHAIN-FATTY-ACID--COA LIGASE"/>
    <property type="match status" value="1"/>
</dbReference>
<feature type="domain" description="AMP-binding enzyme C-terminal" evidence="11">
    <location>
        <begin position="477"/>
        <end position="551"/>
    </location>
</feature>
<comment type="pathway">
    <text evidence="2">Lipid metabolism; fatty acid beta-oxidation.</text>
</comment>
<dbReference type="EC" id="6.2.1.3" evidence="6"/>
<evidence type="ECO:0000256" key="4">
    <source>
        <dbReference type="ARBA" id="ARBA00022598"/>
    </source>
</evidence>
<keyword evidence="5 9" id="KW-0472">Membrane</keyword>
<dbReference type="GO" id="GO:0016020">
    <property type="term" value="C:membrane"/>
    <property type="evidence" value="ECO:0007669"/>
    <property type="project" value="UniProtKB-SubCell"/>
</dbReference>
<dbReference type="InterPro" id="IPR000873">
    <property type="entry name" value="AMP-dep_synth/lig_dom"/>
</dbReference>
<evidence type="ECO:0000256" key="1">
    <source>
        <dbReference type="ARBA" id="ARBA00004170"/>
    </source>
</evidence>
<protein>
    <recommendedName>
        <fullName evidence="7">Long-chain-fatty-acid--CoA ligase</fullName>
        <ecNumber evidence="6">6.2.1.3</ecNumber>
    </recommendedName>
    <alternativeName>
        <fullName evidence="8">Long-chain acyl-CoA synthetase</fullName>
    </alternativeName>
</protein>
<dbReference type="InterPro" id="IPR025110">
    <property type="entry name" value="AMP-bd_C"/>
</dbReference>
<feature type="domain" description="AMP-dependent synthetase/ligase" evidence="10">
    <location>
        <begin position="35"/>
        <end position="426"/>
    </location>
</feature>
<evidence type="ECO:0000256" key="9">
    <source>
        <dbReference type="SAM" id="Phobius"/>
    </source>
</evidence>
<sequence>MARLRGAEHPWLSAYPPGVPAEIDVAGLGTLVDLFEDSLRSHSDRPALQCFGSRITYGALGESARAVAAWLANQGFAKGDRIALMMPNVPAYPAAILGVLLAGCTVVNVNPLYTPRELTAQLVDSGARALFVLENFAHTVQASLAEMSLERIVVVGPGDGLGLKGRAIGWASRHLKKAVPPYALPADRTVRFEQVQRLGRTLPRPAVTVAPDDLAFLQYTGGTTGIAKAAMLTHRNIFANVVQSQTWFNIDKTDASGRVMITALPLYHIFALTCCFFLFLKLGGCCLLIPNPRDADGFIKTLKANRFTHLSGVNTLFNLLVNHPGIGDVDFSHIDFIIAGGMAVQSPVAAKWKTVTGTTIVEGYGLSETSPVVCVNPPGLTEWSGTIGFPLPSTDVAIRLADGRDAAPGEAGELCVRGPQVMAGYWGRPDETARATTTDGYFKTGDVAVFEPDGQVRIVDRMKDMILVSGFNVYPNEIEEVLAGHPGVVECAVVGARNDETGEMVVAHVVRRSGETTPEDLRAFARTQLTGYKVPRRVVFHDTLPKTNVGKVLRRALRDDPPAS</sequence>
<dbReference type="CDD" id="cd05936">
    <property type="entry name" value="FC-FACS_FadD_like"/>
    <property type="match status" value="1"/>
</dbReference>
<organism evidence="12 13">
    <name type="scientific">Methylobacterium gossipiicola</name>
    <dbReference type="NCBI Taxonomy" id="582675"/>
    <lineage>
        <taxon>Bacteria</taxon>
        <taxon>Pseudomonadati</taxon>
        <taxon>Pseudomonadota</taxon>
        <taxon>Alphaproteobacteria</taxon>
        <taxon>Hyphomicrobiales</taxon>
        <taxon>Methylobacteriaceae</taxon>
        <taxon>Methylobacterium</taxon>
    </lineage>
</organism>
<dbReference type="PANTHER" id="PTHR43767:SF8">
    <property type="entry name" value="LONG-CHAIN-FATTY-ACID--COA LIGASE"/>
    <property type="match status" value="1"/>
</dbReference>
<dbReference type="Gene3D" id="3.30.300.30">
    <property type="match status" value="1"/>
</dbReference>
<dbReference type="AlphaFoldDB" id="A0A1I2WJJ1"/>
<reference evidence="13" key="1">
    <citation type="submission" date="2016-10" db="EMBL/GenBank/DDBJ databases">
        <authorList>
            <person name="Varghese N."/>
            <person name="Submissions S."/>
        </authorList>
    </citation>
    <scope>NUCLEOTIDE SEQUENCE [LARGE SCALE GENOMIC DNA]</scope>
    <source>
        <strain evidence="13">Gh-105</strain>
    </source>
</reference>
<keyword evidence="4" id="KW-0436">Ligase</keyword>
<dbReference type="PROSITE" id="PS00455">
    <property type="entry name" value="AMP_BINDING"/>
    <property type="match status" value="1"/>
</dbReference>
<dbReference type="InterPro" id="IPR042099">
    <property type="entry name" value="ANL_N_sf"/>
</dbReference>
<evidence type="ECO:0000259" key="10">
    <source>
        <dbReference type="Pfam" id="PF00501"/>
    </source>
</evidence>
<evidence type="ECO:0000313" key="12">
    <source>
        <dbReference type="EMBL" id="SFH01520.1"/>
    </source>
</evidence>
<dbReference type="FunFam" id="3.40.50.12780:FF:000003">
    <property type="entry name" value="Long-chain-fatty-acid--CoA ligase FadD"/>
    <property type="match status" value="1"/>
</dbReference>
<dbReference type="Pfam" id="PF13193">
    <property type="entry name" value="AMP-binding_C"/>
    <property type="match status" value="1"/>
</dbReference>
<dbReference type="STRING" id="582675.SAMN05192565_12411"/>
<keyword evidence="9" id="KW-0812">Transmembrane</keyword>
<comment type="similarity">
    <text evidence="3">Belongs to the ATP-dependent AMP-binding enzyme family.</text>
</comment>